<proteinExistence type="inferred from homology"/>
<dbReference type="InterPro" id="IPR004115">
    <property type="entry name" value="GAD-like_sf"/>
</dbReference>
<dbReference type="InterPro" id="IPR002312">
    <property type="entry name" value="Asp/Asn-tRNA-synth_IIb"/>
</dbReference>
<dbReference type="Gene3D" id="2.40.50.140">
    <property type="entry name" value="Nucleic acid-binding proteins"/>
    <property type="match status" value="1"/>
</dbReference>
<name>A0A6S6S7L7_9BACT</name>
<dbReference type="InterPro" id="IPR047089">
    <property type="entry name" value="Asp-tRNA-ligase_1_N"/>
</dbReference>
<dbReference type="CDD" id="cd00777">
    <property type="entry name" value="AspRS_core"/>
    <property type="match status" value="1"/>
</dbReference>
<keyword evidence="6 7" id="KW-0030">Aminoacyl-tRNA synthetase</keyword>
<feature type="binding site" evidence="7">
    <location>
        <position position="511"/>
    </location>
    <ligand>
        <name>ATP</name>
        <dbReference type="ChEBI" id="CHEBI:30616"/>
    </ligand>
</feature>
<dbReference type="PRINTS" id="PR01042">
    <property type="entry name" value="TRNASYNTHASP"/>
</dbReference>
<dbReference type="InterPro" id="IPR004364">
    <property type="entry name" value="Aa-tRNA-synt_II"/>
</dbReference>
<dbReference type="SUPFAM" id="SSF50249">
    <property type="entry name" value="Nucleic acid-binding proteins"/>
    <property type="match status" value="1"/>
</dbReference>
<evidence type="ECO:0000256" key="3">
    <source>
        <dbReference type="ARBA" id="ARBA00022741"/>
    </source>
</evidence>
<feature type="binding site" evidence="7">
    <location>
        <position position="518"/>
    </location>
    <ligand>
        <name>L-aspartate</name>
        <dbReference type="ChEBI" id="CHEBI:29991"/>
    </ligand>
</feature>
<comment type="subcellular location">
    <subcellularLocation>
        <location evidence="7">Cytoplasm</location>
    </subcellularLocation>
</comment>
<keyword evidence="5 7" id="KW-0648">Protein biosynthesis</keyword>
<evidence type="ECO:0000256" key="5">
    <source>
        <dbReference type="ARBA" id="ARBA00022917"/>
    </source>
</evidence>
<keyword evidence="7" id="KW-0963">Cytoplasm</keyword>
<accession>A0A6S6S7L7</accession>
<dbReference type="InterPro" id="IPR045864">
    <property type="entry name" value="aa-tRNA-synth_II/BPL/LPL"/>
</dbReference>
<dbReference type="Gene3D" id="3.30.930.10">
    <property type="entry name" value="Bira Bifunctional Protein, Domain 2"/>
    <property type="match status" value="1"/>
</dbReference>
<dbReference type="SUPFAM" id="SSF55261">
    <property type="entry name" value="GAD domain-like"/>
    <property type="match status" value="1"/>
</dbReference>
<feature type="binding site" evidence="7">
    <location>
        <position position="198"/>
    </location>
    <ligand>
        <name>L-aspartate</name>
        <dbReference type="ChEBI" id="CHEBI:29991"/>
    </ligand>
</feature>
<dbReference type="PANTHER" id="PTHR22594:SF5">
    <property type="entry name" value="ASPARTATE--TRNA LIGASE, MITOCHONDRIAL"/>
    <property type="match status" value="1"/>
</dbReference>
<comment type="catalytic activity">
    <reaction evidence="7">
        <text>tRNA(Asx) + L-aspartate + ATP = L-aspartyl-tRNA(Asx) + AMP + diphosphate</text>
        <dbReference type="Rhea" id="RHEA:18349"/>
        <dbReference type="Rhea" id="RHEA-COMP:9710"/>
        <dbReference type="Rhea" id="RHEA-COMP:9711"/>
        <dbReference type="ChEBI" id="CHEBI:29991"/>
        <dbReference type="ChEBI" id="CHEBI:30616"/>
        <dbReference type="ChEBI" id="CHEBI:33019"/>
        <dbReference type="ChEBI" id="CHEBI:78442"/>
        <dbReference type="ChEBI" id="CHEBI:78516"/>
        <dbReference type="ChEBI" id="CHEBI:456215"/>
        <dbReference type="EC" id="6.1.1.23"/>
    </reaction>
</comment>
<feature type="binding site" evidence="7">
    <location>
        <position position="471"/>
    </location>
    <ligand>
        <name>L-aspartate</name>
        <dbReference type="ChEBI" id="CHEBI:29991"/>
    </ligand>
</feature>
<dbReference type="GO" id="GO:0003676">
    <property type="term" value="F:nucleic acid binding"/>
    <property type="evidence" value="ECO:0007669"/>
    <property type="project" value="InterPro"/>
</dbReference>
<feature type="region of interest" description="Aspartate" evidence="7">
    <location>
        <begin position="222"/>
        <end position="225"/>
    </location>
</feature>
<keyword evidence="4 7" id="KW-0067">ATP-binding</keyword>
<dbReference type="Pfam" id="PF00152">
    <property type="entry name" value="tRNA-synt_2"/>
    <property type="match status" value="1"/>
</dbReference>
<keyword evidence="2 7" id="KW-0436">Ligase</keyword>
<evidence type="ECO:0000256" key="2">
    <source>
        <dbReference type="ARBA" id="ARBA00022598"/>
    </source>
</evidence>
<dbReference type="HAMAP" id="MF_00044">
    <property type="entry name" value="Asp_tRNA_synth_type1"/>
    <property type="match status" value="1"/>
</dbReference>
<evidence type="ECO:0000259" key="8">
    <source>
        <dbReference type="PROSITE" id="PS50862"/>
    </source>
</evidence>
<dbReference type="InterPro" id="IPR004365">
    <property type="entry name" value="NA-bd_OB_tRNA"/>
</dbReference>
<dbReference type="Pfam" id="PF02938">
    <property type="entry name" value="GAD"/>
    <property type="match status" value="1"/>
</dbReference>
<dbReference type="NCBIfam" id="NF001750">
    <property type="entry name" value="PRK00476.1"/>
    <property type="match status" value="1"/>
</dbReference>
<keyword evidence="3 7" id="KW-0547">Nucleotide-binding</keyword>
<dbReference type="GO" id="GO:0050560">
    <property type="term" value="F:aspartate-tRNA(Asn) ligase activity"/>
    <property type="evidence" value="ECO:0007669"/>
    <property type="project" value="UniProtKB-EC"/>
</dbReference>
<feature type="binding site" evidence="7">
    <location>
        <begin position="244"/>
        <end position="246"/>
    </location>
    <ligand>
        <name>ATP</name>
        <dbReference type="ChEBI" id="CHEBI:30616"/>
    </ligand>
</feature>
<dbReference type="EC" id="6.1.1.23" evidence="7"/>
<dbReference type="AlphaFoldDB" id="A0A6S6S7L7"/>
<dbReference type="GO" id="GO:0004815">
    <property type="term" value="F:aspartate-tRNA ligase activity"/>
    <property type="evidence" value="ECO:0007669"/>
    <property type="project" value="UniProtKB-UniRule"/>
</dbReference>
<feature type="domain" description="Aminoacyl-transfer RNA synthetases class-II family profile" evidence="8">
    <location>
        <begin position="165"/>
        <end position="584"/>
    </location>
</feature>
<dbReference type="PROSITE" id="PS50862">
    <property type="entry name" value="AA_TRNA_LIGASE_II"/>
    <property type="match status" value="1"/>
</dbReference>
<dbReference type="InterPro" id="IPR006195">
    <property type="entry name" value="aa-tRNA-synth_II"/>
</dbReference>
<evidence type="ECO:0000256" key="1">
    <source>
        <dbReference type="ARBA" id="ARBA00006303"/>
    </source>
</evidence>
<comment type="function">
    <text evidence="7">Aspartyl-tRNA synthetase with relaxed tRNA specificity since it is able to aspartylate not only its cognate tRNA(Asp) but also tRNA(Asn). Reaction proceeds in two steps: L-aspartate is first activated by ATP to form Asp-AMP and then transferred to the acceptor end of tRNA(Asp/Asn).</text>
</comment>
<dbReference type="NCBIfam" id="TIGR00459">
    <property type="entry name" value="aspS_bact"/>
    <property type="match status" value="1"/>
</dbReference>
<feature type="site" description="Important for tRNA non-discrimination" evidence="7">
    <location>
        <position position="55"/>
    </location>
</feature>
<dbReference type="InterPro" id="IPR012340">
    <property type="entry name" value="NA-bd_OB-fold"/>
</dbReference>
<reference evidence="9" key="1">
    <citation type="submission" date="2020-01" db="EMBL/GenBank/DDBJ databases">
        <authorList>
            <person name="Meier V. D."/>
            <person name="Meier V D."/>
        </authorList>
    </citation>
    <scope>NUCLEOTIDE SEQUENCE</scope>
    <source>
        <strain evidence="9">HLG_WM_MAG_04</strain>
    </source>
</reference>
<dbReference type="GO" id="GO:0005524">
    <property type="term" value="F:ATP binding"/>
    <property type="evidence" value="ECO:0007669"/>
    <property type="project" value="UniProtKB-UniRule"/>
</dbReference>
<comment type="subunit">
    <text evidence="7">Homodimer.</text>
</comment>
<protein>
    <recommendedName>
        <fullName evidence="7">Aspartate--tRNA(Asp/Asn) ligase</fullName>
        <ecNumber evidence="7">6.1.1.23</ecNumber>
    </recommendedName>
    <alternativeName>
        <fullName evidence="7">Aspartyl-tRNA synthetase</fullName>
        <shortName evidence="7">AspRS</shortName>
    </alternativeName>
    <alternativeName>
        <fullName evidence="7">Non-discriminating aspartyl-tRNA synthetase</fullName>
        <shortName evidence="7">ND-AspRS</shortName>
    </alternativeName>
</protein>
<dbReference type="Gene3D" id="3.30.1360.30">
    <property type="entry name" value="GAD-like domain"/>
    <property type="match status" value="1"/>
</dbReference>
<dbReference type="InterPro" id="IPR029351">
    <property type="entry name" value="GAD_dom"/>
</dbReference>
<sequence length="618" mass="70798">MQQLAIIPKNFKYNHLKPYKIEEIPVRTHYCADVNETHIDKTVTVSGWVASRRDHGGLIFIDLRDKDQVVQIVCDPADNAKVHKLAESIRDQYVLVVTGKVRARGEGLENPKLKTGKVEIVASELVIENTSKPMPFELGDEKVNEEIKLKYRYLELRTQKSYDIFKLRSKATMAARNILDELDFLEVETPIITKSTPEGARDYLVPSRVHGGEFYALPQSPQLFKQLLMVGGFDRYFQIAKCFRDEDLRADRQPEFTQIDVEMSFCDQEDVIDVAEKLIHNIFDKCGFDIPTKFTRMAYSDAMEKYGSDKPDMRYDLQMVDVIDIFERCDNEIFSNIAKDSKKNRIKALKVPKGDEIFSKRQMKGFEDYVRKFGASGLGYFQMKEDGLKGPLTKFFTEDDIQAIIERCDLEVGDAVFFGAGNKKLVWDYMGRFRIYLAEIMEIIPKDTFEFLWVMDFPMFEEDDGKINAMHHAFTMPNLDETGRDENGKIVYDDIEDLKSIAYDIVLNGTELGGGSIRIHKEDLQSEVFKLMGISEEEAQEKFGFLLDAFRFGAPPHGGFALGLDRLIMLMTGSSSIREVIAFPKTQKAQCILTQAPSEVTQEQLTELSLRVRKQIDA</sequence>
<evidence type="ECO:0000256" key="4">
    <source>
        <dbReference type="ARBA" id="ARBA00022840"/>
    </source>
</evidence>
<feature type="site" description="Important for tRNA non-discrimination" evidence="7">
    <location>
        <position position="107"/>
    </location>
</feature>
<organism evidence="9">
    <name type="scientific">uncultured Sulfurovum sp</name>
    <dbReference type="NCBI Taxonomy" id="269237"/>
    <lineage>
        <taxon>Bacteria</taxon>
        <taxon>Pseudomonadati</taxon>
        <taxon>Campylobacterota</taxon>
        <taxon>Epsilonproteobacteria</taxon>
        <taxon>Campylobacterales</taxon>
        <taxon>Sulfurovaceae</taxon>
        <taxon>Sulfurovum</taxon>
        <taxon>environmental samples</taxon>
    </lineage>
</organism>
<dbReference type="CDD" id="cd04317">
    <property type="entry name" value="EcAspRS_like_N"/>
    <property type="match status" value="1"/>
</dbReference>
<dbReference type="Pfam" id="PF01336">
    <property type="entry name" value="tRNA_anti-codon"/>
    <property type="match status" value="1"/>
</dbReference>
<dbReference type="GO" id="GO:0005737">
    <property type="term" value="C:cytoplasm"/>
    <property type="evidence" value="ECO:0007669"/>
    <property type="project" value="UniProtKB-SubCell"/>
</dbReference>
<dbReference type="InterPro" id="IPR047090">
    <property type="entry name" value="AspRS_core"/>
</dbReference>
<feature type="binding site" evidence="7">
    <location>
        <position position="244"/>
    </location>
    <ligand>
        <name>L-aspartate</name>
        <dbReference type="ChEBI" id="CHEBI:29991"/>
    </ligand>
</feature>
<feature type="binding site" evidence="7">
    <location>
        <position position="253"/>
    </location>
    <ligand>
        <name>ATP</name>
        <dbReference type="ChEBI" id="CHEBI:30616"/>
    </ligand>
</feature>
<dbReference type="SUPFAM" id="SSF55681">
    <property type="entry name" value="Class II aaRS and biotin synthetases"/>
    <property type="match status" value="1"/>
</dbReference>
<dbReference type="InterPro" id="IPR004524">
    <property type="entry name" value="Asp-tRNA-ligase_1"/>
</dbReference>
<comment type="similarity">
    <text evidence="1 7">Belongs to the class-II aminoacyl-tRNA synthetase family. Type 1 subfamily.</text>
</comment>
<dbReference type="PANTHER" id="PTHR22594">
    <property type="entry name" value="ASPARTYL/LYSYL-TRNA SYNTHETASE"/>
    <property type="match status" value="1"/>
</dbReference>
<feature type="binding site" evidence="7">
    <location>
        <begin position="563"/>
        <end position="566"/>
    </location>
    <ligand>
        <name>ATP</name>
        <dbReference type="ChEBI" id="CHEBI:30616"/>
    </ligand>
</feature>
<gene>
    <name evidence="7" type="primary">aspS</name>
    <name evidence="9" type="ORF">HELGO_WM11184</name>
</gene>
<dbReference type="GO" id="GO:0006422">
    <property type="term" value="P:aspartyl-tRNA aminoacylation"/>
    <property type="evidence" value="ECO:0007669"/>
    <property type="project" value="UniProtKB-UniRule"/>
</dbReference>
<evidence type="ECO:0000256" key="6">
    <source>
        <dbReference type="ARBA" id="ARBA00023146"/>
    </source>
</evidence>
<evidence type="ECO:0000256" key="7">
    <source>
        <dbReference type="HAMAP-Rule" id="MF_00044"/>
    </source>
</evidence>
<dbReference type="EMBL" id="CACVAX010000011">
    <property type="protein sequence ID" value="CAA6804351.1"/>
    <property type="molecule type" value="Genomic_DNA"/>
</dbReference>
<evidence type="ECO:0000313" key="9">
    <source>
        <dbReference type="EMBL" id="CAA6804351.1"/>
    </source>
</evidence>